<dbReference type="Pfam" id="PF16363">
    <property type="entry name" value="GDP_Man_Dehyd"/>
    <property type="match status" value="1"/>
</dbReference>
<proteinExistence type="predicted"/>
<dbReference type="eggNOG" id="COG0451">
    <property type="taxonomic scope" value="Bacteria"/>
</dbReference>
<dbReference type="EC" id="4.2.1.46" evidence="3"/>
<dbReference type="KEGG" id="pmb:A9601_13971"/>
<keyword evidence="3" id="KW-0456">Lyase</keyword>
<dbReference type="EMBL" id="CP000551">
    <property type="protein sequence ID" value="ABM70681.1"/>
    <property type="molecule type" value="Genomic_DNA"/>
</dbReference>
<gene>
    <name evidence="3" type="ordered locus">A9601_13971</name>
</gene>
<dbReference type="InterPro" id="IPR036291">
    <property type="entry name" value="NAD(P)-bd_dom_sf"/>
</dbReference>
<dbReference type="PRINTS" id="PR01713">
    <property type="entry name" value="NUCEPIMERASE"/>
</dbReference>
<dbReference type="SUPFAM" id="SSF51735">
    <property type="entry name" value="NAD(P)-binding Rossmann-fold domains"/>
    <property type="match status" value="1"/>
</dbReference>
<evidence type="ECO:0000313" key="3">
    <source>
        <dbReference type="EMBL" id="ABM70681.1"/>
    </source>
</evidence>
<reference evidence="3 4" key="1">
    <citation type="journal article" date="2007" name="PLoS Genet.">
        <title>Patterns and implications of gene gain and loss in the evolution of Prochlorococcus.</title>
        <authorList>
            <person name="Kettler G.C."/>
            <person name="Martiny A.C."/>
            <person name="Huang K."/>
            <person name="Zucker J."/>
            <person name="Coleman M.L."/>
            <person name="Rodrigue S."/>
            <person name="Chen F."/>
            <person name="Lapidus A."/>
            <person name="Ferriera S."/>
            <person name="Johnson J."/>
            <person name="Steglich C."/>
            <person name="Church G.M."/>
            <person name="Richardson P."/>
            <person name="Chisholm S.W."/>
        </authorList>
    </citation>
    <scope>NUCLEOTIDE SEQUENCE [LARGE SCALE GENOMIC DNA]</scope>
    <source>
        <strain evidence="3 4">AS9601</strain>
    </source>
</reference>
<dbReference type="RefSeq" id="WP_011818818.1">
    <property type="nucleotide sequence ID" value="NC_008816.1"/>
</dbReference>
<sequence>MNNNRILITGAAGFIGSALILRLLENEKTIIGVDNLNNYYDVRLKKSRLKLITEKSKKLKANWIFHEFHIEDKKSLDFITEKYSPSIVIHLAAQAGVRYSLDNPKSYADSNLIGFFNILEFCKENKVKNFVFASSSSVYGLNKKIPFVEDDNVDHPISFYAATKKSNELMAHSYSHLYDIPTTGLRFFTVYGPFGRPDMAPMIFANAILNSKPINIFNYGNLHRDFTYIDDIVNGLFGCCYKPAIKSENFSSNYQNKSYSNAPFQIFNIGNSNPIKIDYFISMLELNFNKKAIINLMPLQPGDVKFTYADISKIQKWIGYKPKVSFEKGIREFSKWYLDFYE</sequence>
<keyword evidence="1" id="KW-0520">NAD</keyword>
<dbReference type="Proteomes" id="UP000002590">
    <property type="component" value="Chromosome"/>
</dbReference>
<name>A2BSC0_PROMS</name>
<dbReference type="STRING" id="146891.A9601_13971"/>
<evidence type="ECO:0000259" key="2">
    <source>
        <dbReference type="Pfam" id="PF16363"/>
    </source>
</evidence>
<dbReference type="OrthoDB" id="9771073at2"/>
<dbReference type="Gene3D" id="3.90.25.10">
    <property type="entry name" value="UDP-galactose 4-epimerase, domain 1"/>
    <property type="match status" value="1"/>
</dbReference>
<dbReference type="HOGENOM" id="CLU_007383_1_7_3"/>
<dbReference type="InterPro" id="IPR016040">
    <property type="entry name" value="NAD(P)-bd_dom"/>
</dbReference>
<dbReference type="Gene3D" id="3.40.50.720">
    <property type="entry name" value="NAD(P)-binding Rossmann-like Domain"/>
    <property type="match status" value="1"/>
</dbReference>
<organism evidence="3 4">
    <name type="scientific">Prochlorococcus marinus (strain AS9601)</name>
    <dbReference type="NCBI Taxonomy" id="146891"/>
    <lineage>
        <taxon>Bacteria</taxon>
        <taxon>Bacillati</taxon>
        <taxon>Cyanobacteriota</taxon>
        <taxon>Cyanophyceae</taxon>
        <taxon>Synechococcales</taxon>
        <taxon>Prochlorococcaceae</taxon>
        <taxon>Prochlorococcus</taxon>
    </lineage>
</organism>
<feature type="domain" description="NAD(P)-binding" evidence="2">
    <location>
        <begin position="7"/>
        <end position="332"/>
    </location>
</feature>
<protein>
    <submittedName>
        <fullName evidence="3">Putative nucleotide sugar epimerase</fullName>
        <ecNumber evidence="3">4.2.1.46</ecNumber>
    </submittedName>
</protein>
<accession>A2BSC0</accession>
<evidence type="ECO:0000256" key="1">
    <source>
        <dbReference type="ARBA" id="ARBA00023027"/>
    </source>
</evidence>
<dbReference type="AlphaFoldDB" id="A2BSC0"/>
<evidence type="ECO:0000313" key="4">
    <source>
        <dbReference type="Proteomes" id="UP000002590"/>
    </source>
</evidence>
<dbReference type="PANTHER" id="PTHR43574">
    <property type="entry name" value="EPIMERASE-RELATED"/>
    <property type="match status" value="1"/>
</dbReference>
<dbReference type="GO" id="GO:0008460">
    <property type="term" value="F:dTDP-glucose 4,6-dehydratase activity"/>
    <property type="evidence" value="ECO:0007669"/>
    <property type="project" value="UniProtKB-EC"/>
</dbReference>